<reference evidence="2 3" key="1">
    <citation type="journal article" date="2018" name="PLoS Genet.">
        <title>Population sequencing reveals clonal diversity and ancestral inbreeding in the grapevine cultivar Chardonnay.</title>
        <authorList>
            <person name="Roach M.J."/>
            <person name="Johnson D.L."/>
            <person name="Bohlmann J."/>
            <person name="van Vuuren H.J."/>
            <person name="Jones S.J."/>
            <person name="Pretorius I.S."/>
            <person name="Schmidt S.A."/>
            <person name="Borneman A.R."/>
        </authorList>
    </citation>
    <scope>NUCLEOTIDE SEQUENCE [LARGE SCALE GENOMIC DNA]</scope>
    <source>
        <strain evidence="3">cv. Chardonnay</strain>
        <tissue evidence="2">Leaf</tissue>
    </source>
</reference>
<dbReference type="CDD" id="cd00303">
    <property type="entry name" value="retropepsin_like"/>
    <property type="match status" value="1"/>
</dbReference>
<comment type="caution">
    <text evidence="2">The sequence shown here is derived from an EMBL/GenBank/DDBJ whole genome shotgun (WGS) entry which is preliminary data.</text>
</comment>
<feature type="region of interest" description="Disordered" evidence="1">
    <location>
        <begin position="17"/>
        <end position="40"/>
    </location>
</feature>
<evidence type="ECO:0000256" key="1">
    <source>
        <dbReference type="SAM" id="MobiDB-lite"/>
    </source>
</evidence>
<dbReference type="AlphaFoldDB" id="A0A438D3M3"/>
<gene>
    <name evidence="2" type="ORF">CK203_104583</name>
</gene>
<proteinExistence type="predicted"/>
<evidence type="ECO:0000313" key="3">
    <source>
        <dbReference type="Proteomes" id="UP000288805"/>
    </source>
</evidence>
<protein>
    <submittedName>
        <fullName evidence="2">Uncharacterized protein</fullName>
    </submittedName>
</protein>
<evidence type="ECO:0000313" key="2">
    <source>
        <dbReference type="EMBL" id="RVW30041.1"/>
    </source>
</evidence>
<dbReference type="PANTHER" id="PTHR33067:SF32">
    <property type="entry name" value="ASPARTIC PEPTIDASE DDI1-TYPE DOMAIN-CONTAINING PROTEIN"/>
    <property type="match status" value="1"/>
</dbReference>
<accession>A0A438D3M3</accession>
<organism evidence="2 3">
    <name type="scientific">Vitis vinifera</name>
    <name type="common">Grape</name>
    <dbReference type="NCBI Taxonomy" id="29760"/>
    <lineage>
        <taxon>Eukaryota</taxon>
        <taxon>Viridiplantae</taxon>
        <taxon>Streptophyta</taxon>
        <taxon>Embryophyta</taxon>
        <taxon>Tracheophyta</taxon>
        <taxon>Spermatophyta</taxon>
        <taxon>Magnoliopsida</taxon>
        <taxon>eudicotyledons</taxon>
        <taxon>Gunneridae</taxon>
        <taxon>Pentapetalae</taxon>
        <taxon>rosids</taxon>
        <taxon>Vitales</taxon>
        <taxon>Vitaceae</taxon>
        <taxon>Viteae</taxon>
        <taxon>Vitis</taxon>
    </lineage>
</organism>
<dbReference type="Gene3D" id="2.40.70.10">
    <property type="entry name" value="Acid Proteases"/>
    <property type="match status" value="1"/>
</dbReference>
<dbReference type="EMBL" id="QGNW01001815">
    <property type="protein sequence ID" value="RVW30041.1"/>
    <property type="molecule type" value="Genomic_DNA"/>
</dbReference>
<dbReference type="PANTHER" id="PTHR33067">
    <property type="entry name" value="RNA-DIRECTED DNA POLYMERASE-RELATED"/>
    <property type="match status" value="1"/>
</dbReference>
<dbReference type="InterPro" id="IPR021109">
    <property type="entry name" value="Peptidase_aspartic_dom_sf"/>
</dbReference>
<dbReference type="Proteomes" id="UP000288805">
    <property type="component" value="Unassembled WGS sequence"/>
</dbReference>
<sequence>MRDVKALITLRSGKKVELPTPKPHVEKEEEEEETAKRRKSKERRKITDLCTIKRGLNVNKKAFLIEQWTKLVRLGSKCEFATILYLQAIGLGELKPASITLSLADRSVKIPRGIIEDVLVQVDNFYYPVDFVVLDTDPIVKETNYVPIILGRSFLVTSNAIINCRNGLMQLTFGNMTLELNIFYMSKKSITLEEQEGLEEVCIINTLVEEHYNQKMQDKLNESLRDLKEGMPEPSDLLTTLQGWRRMGEILPLFNKEEAQEAVKKEPPKLNLKPLPTELKYTYLEENKKCPVVISSSLTTPQDVCLLEVLRRCKKAIGWQISDLKGISPLSVHIIYTWKKKLSQFVNLKED</sequence>
<name>A0A438D3M3_VITVI</name>